<dbReference type="Pfam" id="PF25231">
    <property type="entry name" value="DUF7847"/>
    <property type="match status" value="1"/>
</dbReference>
<reference evidence="5" key="1">
    <citation type="submission" date="2023-07" db="EMBL/GenBank/DDBJ databases">
        <title>Description of three actinobacteria isolated from air of manufacturing shop in a pharmaceutical factory.</title>
        <authorList>
            <person name="Zhang D.-F."/>
        </authorList>
    </citation>
    <scope>NUCLEOTIDE SEQUENCE [LARGE SCALE GENOMIC DNA]</scope>
    <source>
        <strain evidence="5">CCTCC AB 2011122</strain>
    </source>
</reference>
<feature type="region of interest" description="Disordered" evidence="1">
    <location>
        <begin position="412"/>
        <end position="440"/>
    </location>
</feature>
<evidence type="ECO:0000313" key="5">
    <source>
        <dbReference type="Proteomes" id="UP001260072"/>
    </source>
</evidence>
<comment type="caution">
    <text evidence="4">The sequence shown here is derived from an EMBL/GenBank/DDBJ whole genome shotgun (WGS) entry which is preliminary data.</text>
</comment>
<gene>
    <name evidence="4" type="ORF">RH861_14665</name>
</gene>
<feature type="compositionally biased region" description="Pro residues" evidence="1">
    <location>
        <begin position="25"/>
        <end position="49"/>
    </location>
</feature>
<dbReference type="EMBL" id="JAVKGS010000004">
    <property type="protein sequence ID" value="MDR5693314.1"/>
    <property type="molecule type" value="Genomic_DNA"/>
</dbReference>
<sequence length="440" mass="44952">MPDHDWKPPVGGPDDATDATGAGPAPGPTPPVPPVAPPLPPAAPPPYGPPSGYASAPGPYETAPGPYGAAPGQYGVAPGQYGAAPGPAGWTPPPKPGLLPLRPMSFGTLLWAPFRTLRRNPAPVFGTGLVVQLVSAIASAAVFVPLFFWIFSRVETASEADLDAILSGAVGWVVLLSLVPIAVSVVAAAFLQGVMVVEVASGTLGEKLTFGQLWRRAARRIGPLIGWTLLVGAVVLVVLGLVFGGVIAAAFISPEAALTAAGLAVVAVLGLVVLGAWLGTKLALVPSVIVLERAGIGRSMRRSWALTNGNFWRTFGLILLVGLILSFAAQVVVQPVSLLGTILASVLDPGAGETYLAISIATTIATLVLSILIGAITSVVQAALIAVIYIDLRMRGEGLDLELERHVEARDAGRDVSDPYETVPAAPAGPPTAGTAPTWS</sequence>
<feature type="compositionally biased region" description="Low complexity" evidence="1">
    <location>
        <begin position="12"/>
        <end position="23"/>
    </location>
</feature>
<dbReference type="RefSeq" id="WP_310521608.1">
    <property type="nucleotide sequence ID" value="NZ_BAABBS010000003.1"/>
</dbReference>
<feature type="transmembrane region" description="Helical" evidence="2">
    <location>
        <begin position="356"/>
        <end position="389"/>
    </location>
</feature>
<keyword evidence="2" id="KW-1133">Transmembrane helix</keyword>
<proteinExistence type="predicted"/>
<evidence type="ECO:0000259" key="3">
    <source>
        <dbReference type="Pfam" id="PF25231"/>
    </source>
</evidence>
<feature type="transmembrane region" description="Helical" evidence="2">
    <location>
        <begin position="124"/>
        <end position="150"/>
    </location>
</feature>
<feature type="transmembrane region" description="Helical" evidence="2">
    <location>
        <begin position="224"/>
        <end position="252"/>
    </location>
</feature>
<dbReference type="PANTHER" id="PTHR33133">
    <property type="entry name" value="OS08G0107100 PROTEIN-RELATED"/>
    <property type="match status" value="1"/>
</dbReference>
<feature type="transmembrane region" description="Helical" evidence="2">
    <location>
        <begin position="170"/>
        <end position="191"/>
    </location>
</feature>
<keyword evidence="5" id="KW-1185">Reference proteome</keyword>
<keyword evidence="2" id="KW-0472">Membrane</keyword>
<feature type="transmembrane region" description="Helical" evidence="2">
    <location>
        <begin position="258"/>
        <end position="291"/>
    </location>
</feature>
<organism evidence="4 5">
    <name type="scientific">Agromyces indicus</name>
    <dbReference type="NCBI Taxonomy" id="758919"/>
    <lineage>
        <taxon>Bacteria</taxon>
        <taxon>Bacillati</taxon>
        <taxon>Actinomycetota</taxon>
        <taxon>Actinomycetes</taxon>
        <taxon>Micrococcales</taxon>
        <taxon>Microbacteriaceae</taxon>
        <taxon>Agromyces</taxon>
    </lineage>
</organism>
<evidence type="ECO:0000256" key="2">
    <source>
        <dbReference type="SAM" id="Phobius"/>
    </source>
</evidence>
<feature type="domain" description="DUF7847" evidence="3">
    <location>
        <begin position="114"/>
        <end position="391"/>
    </location>
</feature>
<evidence type="ECO:0000256" key="1">
    <source>
        <dbReference type="SAM" id="MobiDB-lite"/>
    </source>
</evidence>
<accession>A0ABU1FNH0</accession>
<feature type="region of interest" description="Disordered" evidence="1">
    <location>
        <begin position="1"/>
        <end position="57"/>
    </location>
</feature>
<dbReference type="PANTHER" id="PTHR33133:SF1">
    <property type="entry name" value="EXPRESSED PROTEIN-RELATED"/>
    <property type="match status" value="1"/>
</dbReference>
<evidence type="ECO:0000313" key="4">
    <source>
        <dbReference type="EMBL" id="MDR5693314.1"/>
    </source>
</evidence>
<protein>
    <submittedName>
        <fullName evidence="4">Glycerophosphoryl diester phosphodiesterase membrane domain-containing protein</fullName>
    </submittedName>
</protein>
<dbReference type="Proteomes" id="UP001260072">
    <property type="component" value="Unassembled WGS sequence"/>
</dbReference>
<name>A0ABU1FNH0_9MICO</name>
<dbReference type="InterPro" id="IPR057169">
    <property type="entry name" value="DUF7847"/>
</dbReference>
<keyword evidence="2" id="KW-0812">Transmembrane</keyword>
<feature type="compositionally biased region" description="Low complexity" evidence="1">
    <location>
        <begin position="431"/>
        <end position="440"/>
    </location>
</feature>
<feature type="transmembrane region" description="Helical" evidence="2">
    <location>
        <begin position="311"/>
        <end position="336"/>
    </location>
</feature>